<feature type="domain" description="HTH cro/C1-type" evidence="1">
    <location>
        <begin position="15"/>
        <end position="68"/>
    </location>
</feature>
<dbReference type="PROSITE" id="PS50943">
    <property type="entry name" value="HTH_CROC1"/>
    <property type="match status" value="1"/>
</dbReference>
<evidence type="ECO:0000313" key="2">
    <source>
        <dbReference type="EMBL" id="RXN83949.1"/>
    </source>
</evidence>
<proteinExistence type="predicted"/>
<dbReference type="EMBL" id="PYAL01000009">
    <property type="protein sequence ID" value="RXN83949.1"/>
    <property type="molecule type" value="Genomic_DNA"/>
</dbReference>
<dbReference type="SMART" id="SM00530">
    <property type="entry name" value="HTH_XRE"/>
    <property type="match status" value="1"/>
</dbReference>
<dbReference type="InterPro" id="IPR001387">
    <property type="entry name" value="Cro/C1-type_HTH"/>
</dbReference>
<dbReference type="Pfam" id="PF01381">
    <property type="entry name" value="HTH_3"/>
    <property type="match status" value="1"/>
</dbReference>
<dbReference type="AlphaFoldDB" id="A0A4Q1HDG0"/>
<reference evidence="2 3" key="1">
    <citation type="journal article" date="2017" name="Int. J. Syst. Evol. Microbiol.">
        <title>Achromobacter aloeverae sp. nov., isolated from the root of Aloe vera (L.) Burm.f.</title>
        <authorList>
            <person name="Kuncharoen N."/>
            <person name="Muramatsu Y."/>
            <person name="Shibata C."/>
            <person name="Kamakura Y."/>
            <person name="Nakagawa Y."/>
            <person name="Tanasupawat S."/>
        </authorList>
    </citation>
    <scope>NUCLEOTIDE SEQUENCE [LARGE SCALE GENOMIC DNA]</scope>
    <source>
        <strain evidence="2 3">AVA-1</strain>
    </source>
</reference>
<accession>A0A4Q1HDG0</accession>
<dbReference type="InterPro" id="IPR010982">
    <property type="entry name" value="Lambda_DNA-bd_dom_sf"/>
</dbReference>
<dbReference type="Gene3D" id="1.10.260.40">
    <property type="entry name" value="lambda repressor-like DNA-binding domains"/>
    <property type="match status" value="1"/>
</dbReference>
<name>A0A4Q1HDG0_9BURK</name>
<protein>
    <submittedName>
        <fullName evidence="2">Transcriptional regulator</fullName>
    </submittedName>
</protein>
<dbReference type="GO" id="GO:0003677">
    <property type="term" value="F:DNA binding"/>
    <property type="evidence" value="ECO:0007669"/>
    <property type="project" value="InterPro"/>
</dbReference>
<dbReference type="Proteomes" id="UP000290849">
    <property type="component" value="Unassembled WGS sequence"/>
</dbReference>
<dbReference type="OrthoDB" id="8908239at2"/>
<dbReference type="SUPFAM" id="SSF47413">
    <property type="entry name" value="lambda repressor-like DNA-binding domains"/>
    <property type="match status" value="1"/>
</dbReference>
<keyword evidence="3" id="KW-1185">Reference proteome</keyword>
<gene>
    <name evidence="2" type="ORF">C7R54_26050</name>
</gene>
<sequence length="87" mass="9356">MADKIRILSDLAPQVKTQRESAGLSKTELAQRAGKVREVIYRLESGEDVTVSSLLAVLGGMGLALQIVKAGLPTMQEVAARFAEDEE</sequence>
<comment type="caution">
    <text evidence="2">The sequence shown here is derived from an EMBL/GenBank/DDBJ whole genome shotgun (WGS) entry which is preliminary data.</text>
</comment>
<organism evidence="2 3">
    <name type="scientific">Achromobacter aloeverae</name>
    <dbReference type="NCBI Taxonomy" id="1750518"/>
    <lineage>
        <taxon>Bacteria</taxon>
        <taxon>Pseudomonadati</taxon>
        <taxon>Pseudomonadota</taxon>
        <taxon>Betaproteobacteria</taxon>
        <taxon>Burkholderiales</taxon>
        <taxon>Alcaligenaceae</taxon>
        <taxon>Achromobacter</taxon>
    </lineage>
</organism>
<dbReference type="CDD" id="cd00093">
    <property type="entry name" value="HTH_XRE"/>
    <property type="match status" value="1"/>
</dbReference>
<evidence type="ECO:0000259" key="1">
    <source>
        <dbReference type="PROSITE" id="PS50943"/>
    </source>
</evidence>
<evidence type="ECO:0000313" key="3">
    <source>
        <dbReference type="Proteomes" id="UP000290849"/>
    </source>
</evidence>